<dbReference type="InterPro" id="IPR050546">
    <property type="entry name" value="Glycosyl_Hydrlase_16"/>
</dbReference>
<dbReference type="CDD" id="cd08023">
    <property type="entry name" value="GH16_laminarinase_like"/>
    <property type="match status" value="1"/>
</dbReference>
<organism evidence="3">
    <name type="scientific">viral metagenome</name>
    <dbReference type="NCBI Taxonomy" id="1070528"/>
    <lineage>
        <taxon>unclassified sequences</taxon>
        <taxon>metagenomes</taxon>
        <taxon>organismal metagenomes</taxon>
    </lineage>
</organism>
<dbReference type="AlphaFoldDB" id="A0A6M3M6X7"/>
<keyword evidence="3" id="KW-0378">Hydrolase</keyword>
<dbReference type="GO" id="GO:0005975">
    <property type="term" value="P:carbohydrate metabolic process"/>
    <property type="evidence" value="ECO:0007669"/>
    <property type="project" value="InterPro"/>
</dbReference>
<accession>A0A6M3M6X7</accession>
<name>A0A6M3M6X7_9ZZZZ</name>
<gene>
    <name evidence="3" type="ORF">MM171B00931_0002</name>
</gene>
<evidence type="ECO:0000313" key="3">
    <source>
        <dbReference type="EMBL" id="QJB03038.1"/>
    </source>
</evidence>
<dbReference type="Pfam" id="PF00722">
    <property type="entry name" value="Glyco_hydro_16"/>
    <property type="match status" value="1"/>
</dbReference>
<dbReference type="PANTHER" id="PTHR10963">
    <property type="entry name" value="GLYCOSYL HYDROLASE-RELATED"/>
    <property type="match status" value="1"/>
</dbReference>
<dbReference type="SUPFAM" id="SSF49899">
    <property type="entry name" value="Concanavalin A-like lectins/glucanases"/>
    <property type="match status" value="1"/>
</dbReference>
<comment type="similarity">
    <text evidence="1">Belongs to the glycosyl hydrolase 16 family.</text>
</comment>
<dbReference type="Gene3D" id="2.60.120.200">
    <property type="match status" value="1"/>
</dbReference>
<dbReference type="InterPro" id="IPR013320">
    <property type="entry name" value="ConA-like_dom_sf"/>
</dbReference>
<dbReference type="InterPro" id="IPR000757">
    <property type="entry name" value="Beta-glucanase-like"/>
</dbReference>
<protein>
    <submittedName>
        <fullName evidence="3">Putative glycoside hydrolase</fullName>
    </submittedName>
</protein>
<dbReference type="PANTHER" id="PTHR10963:SF55">
    <property type="entry name" value="GLYCOSIDE HYDROLASE FAMILY 16 PROTEIN"/>
    <property type="match status" value="1"/>
</dbReference>
<sequence>MRTIYEIENFILTVIAYLRFKLNKLNLSWIRENFSESENLLLRENLWQDHFPWANTAKDELQIYQRENIVKDDIIRLIIKKEPKCHVGFYWYNGNIVYADRKYSSSMLYSNERFGYGKFLIRCRVPSSIGIWWAFWLYFGEKNSINEIDILEMNNTNKRDVYRNLQTVHWGTDYDKGHKQFGNSIRFPFKLSDDYHYFTVEWSKGKVVWRVDGIKTGICRIGVPMFPLNIIVNVAITNQVNEKEFVLPDQMRIEEIRYSR</sequence>
<dbReference type="EMBL" id="MT143822">
    <property type="protein sequence ID" value="QJB03038.1"/>
    <property type="molecule type" value="Genomic_DNA"/>
</dbReference>
<dbReference type="GO" id="GO:0004553">
    <property type="term" value="F:hydrolase activity, hydrolyzing O-glycosyl compounds"/>
    <property type="evidence" value="ECO:0007669"/>
    <property type="project" value="InterPro"/>
</dbReference>
<proteinExistence type="inferred from homology"/>
<feature type="domain" description="GH16" evidence="2">
    <location>
        <begin position="27"/>
        <end position="260"/>
    </location>
</feature>
<evidence type="ECO:0000256" key="1">
    <source>
        <dbReference type="ARBA" id="ARBA00006865"/>
    </source>
</evidence>
<dbReference type="PROSITE" id="PS51762">
    <property type="entry name" value="GH16_2"/>
    <property type="match status" value="1"/>
</dbReference>
<reference evidence="3" key="1">
    <citation type="submission" date="2020-03" db="EMBL/GenBank/DDBJ databases">
        <title>The deep terrestrial virosphere.</title>
        <authorList>
            <person name="Holmfeldt K."/>
            <person name="Nilsson E."/>
            <person name="Simone D."/>
            <person name="Lopez-Fernandez M."/>
            <person name="Wu X."/>
            <person name="de Brujin I."/>
            <person name="Lundin D."/>
            <person name="Andersson A."/>
            <person name="Bertilsson S."/>
            <person name="Dopson M."/>
        </authorList>
    </citation>
    <scope>NUCLEOTIDE SEQUENCE</scope>
    <source>
        <strain evidence="3">MM171B00931</strain>
    </source>
</reference>
<evidence type="ECO:0000259" key="2">
    <source>
        <dbReference type="PROSITE" id="PS51762"/>
    </source>
</evidence>